<feature type="region of interest" description="Disordered" evidence="6">
    <location>
        <begin position="1"/>
        <end position="28"/>
    </location>
</feature>
<evidence type="ECO:0000256" key="3">
    <source>
        <dbReference type="ARBA" id="ARBA00022692"/>
    </source>
</evidence>
<feature type="compositionally biased region" description="Basic and acidic residues" evidence="6">
    <location>
        <begin position="1"/>
        <end position="24"/>
    </location>
</feature>
<keyword evidence="3 7" id="KW-0812">Transmembrane</keyword>
<evidence type="ECO:0000256" key="5">
    <source>
        <dbReference type="ARBA" id="ARBA00023136"/>
    </source>
</evidence>
<dbReference type="Proteomes" id="UP001165561">
    <property type="component" value="Unassembled WGS sequence"/>
</dbReference>
<dbReference type="PANTHER" id="PTHR30213:SF0">
    <property type="entry name" value="UPF0761 MEMBRANE PROTEIN YIHY"/>
    <property type="match status" value="1"/>
</dbReference>
<proteinExistence type="predicted"/>
<keyword evidence="9" id="KW-1185">Reference proteome</keyword>
<dbReference type="PANTHER" id="PTHR30213">
    <property type="entry name" value="INNER MEMBRANE PROTEIN YHJD"/>
    <property type="match status" value="1"/>
</dbReference>
<feature type="non-terminal residue" evidence="8">
    <location>
        <position position="128"/>
    </location>
</feature>
<keyword evidence="4 7" id="KW-1133">Transmembrane helix</keyword>
<comment type="caution">
    <text evidence="8">The sequence shown here is derived from an EMBL/GenBank/DDBJ whole genome shotgun (WGS) entry which is preliminary data.</text>
</comment>
<feature type="transmembrane region" description="Helical" evidence="7">
    <location>
        <begin position="54"/>
        <end position="76"/>
    </location>
</feature>
<comment type="subcellular location">
    <subcellularLocation>
        <location evidence="1">Cell membrane</location>
        <topology evidence="1">Multi-pass membrane protein</topology>
    </subcellularLocation>
</comment>
<protein>
    <submittedName>
        <fullName evidence="8">YhjD/YihY/BrkB family envelope integrity protein</fullName>
    </submittedName>
</protein>
<evidence type="ECO:0000313" key="8">
    <source>
        <dbReference type="EMBL" id="MDD9208064.1"/>
    </source>
</evidence>
<evidence type="ECO:0000313" key="9">
    <source>
        <dbReference type="Proteomes" id="UP001165561"/>
    </source>
</evidence>
<keyword evidence="2" id="KW-1003">Cell membrane</keyword>
<dbReference type="InterPro" id="IPR017039">
    <property type="entry name" value="Virul_fac_BrkB"/>
</dbReference>
<dbReference type="EMBL" id="JARACI010001187">
    <property type="protein sequence ID" value="MDD9208064.1"/>
    <property type="molecule type" value="Genomic_DNA"/>
</dbReference>
<organism evidence="8 9">
    <name type="scientific">Georgenia halotolerans</name>
    <dbReference type="NCBI Taxonomy" id="3028317"/>
    <lineage>
        <taxon>Bacteria</taxon>
        <taxon>Bacillati</taxon>
        <taxon>Actinomycetota</taxon>
        <taxon>Actinomycetes</taxon>
        <taxon>Micrococcales</taxon>
        <taxon>Bogoriellaceae</taxon>
        <taxon>Georgenia</taxon>
    </lineage>
</organism>
<keyword evidence="5 7" id="KW-0472">Membrane</keyword>
<evidence type="ECO:0000256" key="2">
    <source>
        <dbReference type="ARBA" id="ARBA00022475"/>
    </source>
</evidence>
<accession>A0ABT5U1F7</accession>
<gene>
    <name evidence="8" type="ORF">PU560_16555</name>
</gene>
<dbReference type="Pfam" id="PF03631">
    <property type="entry name" value="Virul_fac_BrkB"/>
    <property type="match status" value="1"/>
</dbReference>
<evidence type="ECO:0000256" key="4">
    <source>
        <dbReference type="ARBA" id="ARBA00022989"/>
    </source>
</evidence>
<evidence type="ECO:0000256" key="1">
    <source>
        <dbReference type="ARBA" id="ARBA00004651"/>
    </source>
</evidence>
<reference evidence="8" key="1">
    <citation type="submission" date="2023-02" db="EMBL/GenBank/DDBJ databases">
        <title>Georgenia sp.10Sc9-8, isolated from a soil sample collected from the Taklamakan desert.</title>
        <authorList>
            <person name="Liu S."/>
        </authorList>
    </citation>
    <scope>NUCLEOTIDE SEQUENCE</scope>
    <source>
        <strain evidence="8">10Sc9-8</strain>
    </source>
</reference>
<name>A0ABT5U1F7_9MICO</name>
<evidence type="ECO:0000256" key="6">
    <source>
        <dbReference type="SAM" id="MobiDB-lite"/>
    </source>
</evidence>
<evidence type="ECO:0000256" key="7">
    <source>
        <dbReference type="SAM" id="Phobius"/>
    </source>
</evidence>
<sequence>MNARSDDRAREPDANSDAKADAPTDLKGPTWKYMFKRAAQEFGRDELTDKAAALTYYAVLSLFPALIALVSMLGVFGQGQATTDALTNLISDYAPDDVASQLEGPISSITQSPGAGIGLIVGLLTALW</sequence>